<dbReference type="OrthoDB" id="2895461at2"/>
<dbReference type="EMBL" id="JRXF01000088">
    <property type="protein sequence ID" value="KOC86665.1"/>
    <property type="molecule type" value="Genomic_DNA"/>
</dbReference>
<comment type="caution">
    <text evidence="2">The sequence shown here is derived from an EMBL/GenBank/DDBJ whole genome shotgun (WGS) entry which is preliminary data.</text>
</comment>
<sequence>MLKDNEKITLTADEAIKVLSEVEYMLISLRDIARYYYHRRDEEVTEEIQGEYCKETTRFIDENRITNRLAHIRKIISEKFNDELGKDDMDDVEREMEKIKYWEKPGD</sequence>
<name>A0A0L7SUD3_9GAMM</name>
<dbReference type="AlphaFoldDB" id="A0A0L7SUD3"/>
<evidence type="ECO:0000313" key="2">
    <source>
        <dbReference type="EMBL" id="KOC86665.1"/>
    </source>
</evidence>
<proteinExistence type="predicted"/>
<reference evidence="3 4" key="1">
    <citation type="journal article" date="2015" name="Int. J. Syst. Evol. Microbiol.">
        <title>Erwinia iniecta sp. nov., isolated from Russian wheat aphids (Diuraphis noxia).</title>
        <authorList>
            <person name="Campillo T."/>
            <person name="Luna E."/>
            <person name="Portier P."/>
            <person name="Fischer-Le Saux M."/>
            <person name="Lapitan N."/>
            <person name="Tisserat N.A."/>
            <person name="Leach J.E."/>
        </authorList>
    </citation>
    <scope>NUCLEOTIDE SEQUENCE [LARGE SCALE GENOMIC DNA]</scope>
    <source>
        <strain evidence="1 4">B120</strain>
        <strain evidence="2 3">B149</strain>
    </source>
</reference>
<dbReference type="PATRIC" id="fig|1560201.3.peg.4595"/>
<dbReference type="EMBL" id="JRXE01000066">
    <property type="protein sequence ID" value="KOC86374.1"/>
    <property type="molecule type" value="Genomic_DNA"/>
</dbReference>
<protein>
    <submittedName>
        <fullName evidence="2">Uncharacterized protein</fullName>
    </submittedName>
</protein>
<organism evidence="2 3">
    <name type="scientific">Winslowiella iniecta</name>
    <dbReference type="NCBI Taxonomy" id="1560201"/>
    <lineage>
        <taxon>Bacteria</taxon>
        <taxon>Pseudomonadati</taxon>
        <taxon>Pseudomonadota</taxon>
        <taxon>Gammaproteobacteria</taxon>
        <taxon>Enterobacterales</taxon>
        <taxon>Erwiniaceae</taxon>
        <taxon>Winslowiella</taxon>
    </lineage>
</organism>
<dbReference type="Proteomes" id="UP000036851">
    <property type="component" value="Unassembled WGS sequence"/>
</dbReference>
<accession>A0A0L7SUD3</accession>
<evidence type="ECO:0000313" key="1">
    <source>
        <dbReference type="EMBL" id="KOC86374.1"/>
    </source>
</evidence>
<gene>
    <name evidence="1" type="ORF">NG42_21645</name>
    <name evidence="2" type="ORF">NG43_21675</name>
</gene>
<evidence type="ECO:0000313" key="3">
    <source>
        <dbReference type="Proteomes" id="UP000036851"/>
    </source>
</evidence>
<evidence type="ECO:0000313" key="4">
    <source>
        <dbReference type="Proteomes" id="UP000037088"/>
    </source>
</evidence>
<dbReference type="Proteomes" id="UP000037088">
    <property type="component" value="Unassembled WGS sequence"/>
</dbReference>
<keyword evidence="4" id="KW-1185">Reference proteome</keyword>
<dbReference type="RefSeq" id="WP_052903085.1">
    <property type="nucleotide sequence ID" value="NZ_JRXE01000066.1"/>
</dbReference>